<keyword evidence="2" id="KW-1185">Reference proteome</keyword>
<reference evidence="1 2" key="1">
    <citation type="submission" date="2014-03" db="EMBL/GenBank/DDBJ databases">
        <title>Genomics of Bifidobacteria.</title>
        <authorList>
            <person name="Ventura M."/>
            <person name="Milani C."/>
            <person name="Lugli G.A."/>
        </authorList>
    </citation>
    <scope>NUCLEOTIDE SEQUENCE [LARGE SCALE GENOMIC DNA]</scope>
    <source>
        <strain evidence="1 2">LMG 11341</strain>
    </source>
</reference>
<protein>
    <recommendedName>
        <fullName evidence="3">CTP synthase</fullName>
    </recommendedName>
</protein>
<sequence length="319" mass="35749">MKNHRQVDRLISEAKAGRRCIHSTVKSEVAALRRRATDNGELVRVIPGFYAPREYWHGLPPPERTLHLARAVGKEHPQWVFAGTVAAAAHGLEHQWVLHDDMITIADARRRGFRAGSGVRRLYVPDRCRRSVETVNGIRVTNVVQTVLDCARMLAFRHALPIADSALARGVKLDELLAGCTKLGGDMRKVMRVLKHADGASENGGESLCRAVMIEGGFMVPSLQVVFYDPESRRFYRVDFMWVLPDGSIIVGEFDGAEKYFNPQMTGRRSIQATVQQEREREAALRRAGVRGIVRFTYDEVADATPLWNKLAQAGIPRT</sequence>
<evidence type="ECO:0008006" key="3">
    <source>
        <dbReference type="Google" id="ProtNLM"/>
    </source>
</evidence>
<organism evidence="1 2">
    <name type="scientific">Bifidobacterium merycicum</name>
    <dbReference type="NCBI Taxonomy" id="78345"/>
    <lineage>
        <taxon>Bacteria</taxon>
        <taxon>Bacillati</taxon>
        <taxon>Actinomycetota</taxon>
        <taxon>Actinomycetes</taxon>
        <taxon>Bifidobacteriales</taxon>
        <taxon>Bifidobacteriaceae</taxon>
        <taxon>Bifidobacterium</taxon>
    </lineage>
</organism>
<dbReference type="eggNOG" id="COG5340">
    <property type="taxonomic scope" value="Bacteria"/>
</dbReference>
<dbReference type="OrthoDB" id="3172126at2"/>
<dbReference type="EMBL" id="JGZC01000005">
    <property type="protein sequence ID" value="KFI70659.1"/>
    <property type="molecule type" value="Genomic_DNA"/>
</dbReference>
<evidence type="ECO:0000313" key="1">
    <source>
        <dbReference type="EMBL" id="KFI70659.1"/>
    </source>
</evidence>
<gene>
    <name evidence="1" type="ORF">BMERY_0068</name>
</gene>
<comment type="caution">
    <text evidence="1">The sequence shown here is derived from an EMBL/GenBank/DDBJ whole genome shotgun (WGS) entry which is preliminary data.</text>
</comment>
<evidence type="ECO:0000313" key="2">
    <source>
        <dbReference type="Proteomes" id="UP000029060"/>
    </source>
</evidence>
<dbReference type="Proteomes" id="UP000029060">
    <property type="component" value="Unassembled WGS sequence"/>
</dbReference>
<proteinExistence type="predicted"/>
<dbReference type="STRING" id="78345.BMERY_0068"/>
<accession>A0A087BI09</accession>
<name>A0A087BI09_9BIFI</name>
<dbReference type="AlphaFoldDB" id="A0A087BI09"/>